<feature type="chain" id="PRO_5019779436" evidence="2">
    <location>
        <begin position="22"/>
        <end position="156"/>
    </location>
</feature>
<organism evidence="3 4">
    <name type="scientific">Thiocapsa rosea</name>
    <dbReference type="NCBI Taxonomy" id="69360"/>
    <lineage>
        <taxon>Bacteria</taxon>
        <taxon>Pseudomonadati</taxon>
        <taxon>Pseudomonadota</taxon>
        <taxon>Gammaproteobacteria</taxon>
        <taxon>Chromatiales</taxon>
        <taxon>Chromatiaceae</taxon>
        <taxon>Thiocapsa</taxon>
    </lineage>
</organism>
<name>A0A495VEW8_9GAMM</name>
<dbReference type="AlphaFoldDB" id="A0A495VEW8"/>
<keyword evidence="2" id="KW-0732">Signal</keyword>
<accession>A0A495VEW8</accession>
<dbReference type="Proteomes" id="UP000274556">
    <property type="component" value="Unassembled WGS sequence"/>
</dbReference>
<reference evidence="3 4" key="1">
    <citation type="submission" date="2018-10" db="EMBL/GenBank/DDBJ databases">
        <title>Genomic Encyclopedia of Archaeal and Bacterial Type Strains, Phase II (KMG-II): from individual species to whole genera.</title>
        <authorList>
            <person name="Goeker M."/>
        </authorList>
    </citation>
    <scope>NUCLEOTIDE SEQUENCE [LARGE SCALE GENOMIC DNA]</scope>
    <source>
        <strain evidence="3 4">DSM 235</strain>
    </source>
</reference>
<evidence type="ECO:0000256" key="2">
    <source>
        <dbReference type="SAM" id="SignalP"/>
    </source>
</evidence>
<sequence>MWSRMLPMILVACLTSTGLRAELSGEDDLGGGRVDSKRPTGSQASLAHETVLSRSPNGATGAMIPMKPTAVAFVLTWSLIPLLADSESTSPGVLDTETATRDQPNRGRDDPAPGLGQAESANGNGQAPEPESESADPSRSDQRRGETPSLGLCDGS</sequence>
<evidence type="ECO:0000313" key="3">
    <source>
        <dbReference type="EMBL" id="RKT46995.1"/>
    </source>
</evidence>
<feature type="region of interest" description="Disordered" evidence="1">
    <location>
        <begin position="85"/>
        <end position="156"/>
    </location>
</feature>
<feature type="compositionally biased region" description="Basic and acidic residues" evidence="1">
    <location>
        <begin position="136"/>
        <end position="146"/>
    </location>
</feature>
<proteinExistence type="predicted"/>
<gene>
    <name evidence="3" type="ORF">BDD21_4541</name>
</gene>
<feature type="compositionally biased region" description="Basic and acidic residues" evidence="1">
    <location>
        <begin position="98"/>
        <end position="111"/>
    </location>
</feature>
<feature type="region of interest" description="Disordered" evidence="1">
    <location>
        <begin position="24"/>
        <end position="63"/>
    </location>
</feature>
<evidence type="ECO:0000313" key="4">
    <source>
        <dbReference type="Proteomes" id="UP000274556"/>
    </source>
</evidence>
<comment type="caution">
    <text evidence="3">The sequence shown here is derived from an EMBL/GenBank/DDBJ whole genome shotgun (WGS) entry which is preliminary data.</text>
</comment>
<feature type="signal peptide" evidence="2">
    <location>
        <begin position="1"/>
        <end position="21"/>
    </location>
</feature>
<keyword evidence="4" id="KW-1185">Reference proteome</keyword>
<protein>
    <submittedName>
        <fullName evidence="3">Uncharacterized protein</fullName>
    </submittedName>
</protein>
<dbReference type="EMBL" id="RBXL01000001">
    <property type="protein sequence ID" value="RKT46995.1"/>
    <property type="molecule type" value="Genomic_DNA"/>
</dbReference>
<evidence type="ECO:0000256" key="1">
    <source>
        <dbReference type="SAM" id="MobiDB-lite"/>
    </source>
</evidence>